<dbReference type="SUPFAM" id="SSF50249">
    <property type="entry name" value="Nucleic acid-binding proteins"/>
    <property type="match status" value="1"/>
</dbReference>
<keyword evidence="8" id="KW-0067">ATP-binding</keyword>
<dbReference type="Gene3D" id="2.40.50.140">
    <property type="entry name" value="Nucleic acid-binding proteins"/>
    <property type="match status" value="1"/>
</dbReference>
<dbReference type="STRING" id="1123237.Salmuc_04535"/>
<dbReference type="Pfam" id="PF01068">
    <property type="entry name" value="DNA_ligase_A_M"/>
    <property type="match status" value="1"/>
</dbReference>
<keyword evidence="12" id="KW-0131">Cell cycle</keyword>
<evidence type="ECO:0000256" key="7">
    <source>
        <dbReference type="ARBA" id="ARBA00022763"/>
    </source>
</evidence>
<dbReference type="GO" id="GO:0046872">
    <property type="term" value="F:metal ion binding"/>
    <property type="evidence" value="ECO:0007669"/>
    <property type="project" value="UniProtKB-KW"/>
</dbReference>
<evidence type="ECO:0000256" key="1">
    <source>
        <dbReference type="ARBA" id="ARBA00012727"/>
    </source>
</evidence>
<keyword evidence="2 15" id="KW-0436">Ligase</keyword>
<keyword evidence="10" id="KW-0233">DNA recombination</keyword>
<sequence>MKDFARLFTAVDQTTKTTAKTKALTAFFTEAADDDKLWTVALFSGRRPRRAVTTTQLREWAAERAGIPLWLFEESYPIVGDLAETITLVLPPAERESDRPLSHWINDLRDLSKVEPEARKTRILAAWDELDTTERFLFNKLITGGFRIGVSRKIMTRALAQATGRDEANLAHRLMGGWTPESTSWHALIEAEDPEADESRPYPFYLAYQLDEAPETLGDPGDWLAEWKWDGIRGQLLLRGGGHHVWSRGEELMTDRFPELARAADFLPTGTAFDGEILAWDGTQPMPFNALQKRIGRKTVPKKLLTEAPVVMLAYDLLEVDGEDLRDRPLAERREKLDALLAGLPPEAPVRPSPRIAFDDWADLASTRAKARDFRAEGVMLKHRASPYLDGRRKGDWWKWKLDPLTVDAVMIYAQQGHGRRANLFTDFTFAAWDGNELVPFTKAYSGLTDAEFRQITAWVRRNTLQRFGPVRQVRPEQVFEIAFEGIHDSPRHKSGLALRFPRMARWRHDKPAQEANTLADLRQLLEAYG</sequence>
<organism evidence="15 16">
    <name type="scientific">Salipiger mucosus DSM 16094</name>
    <dbReference type="NCBI Taxonomy" id="1123237"/>
    <lineage>
        <taxon>Bacteria</taxon>
        <taxon>Pseudomonadati</taxon>
        <taxon>Pseudomonadota</taxon>
        <taxon>Alphaproteobacteria</taxon>
        <taxon>Rhodobacterales</taxon>
        <taxon>Roseobacteraceae</taxon>
        <taxon>Salipiger</taxon>
    </lineage>
</organism>
<evidence type="ECO:0000259" key="14">
    <source>
        <dbReference type="PROSITE" id="PS50160"/>
    </source>
</evidence>
<dbReference type="EMBL" id="APVH01000058">
    <property type="protein sequence ID" value="EPX76234.1"/>
    <property type="molecule type" value="Genomic_DNA"/>
</dbReference>
<dbReference type="PROSITE" id="PS50160">
    <property type="entry name" value="DNA_LIGASE_A3"/>
    <property type="match status" value="1"/>
</dbReference>
<dbReference type="Pfam" id="PF04675">
    <property type="entry name" value="DNA_ligase_A_N"/>
    <property type="match status" value="1"/>
</dbReference>
<evidence type="ECO:0000256" key="11">
    <source>
        <dbReference type="ARBA" id="ARBA00023204"/>
    </source>
</evidence>
<name>S9RQF3_9RHOB</name>
<dbReference type="PANTHER" id="PTHR45674">
    <property type="entry name" value="DNA LIGASE 1/3 FAMILY MEMBER"/>
    <property type="match status" value="1"/>
</dbReference>
<gene>
    <name evidence="15" type="ORF">Salmuc_04535</name>
</gene>
<evidence type="ECO:0000256" key="13">
    <source>
        <dbReference type="ARBA" id="ARBA00034003"/>
    </source>
</evidence>
<dbReference type="Gene3D" id="3.30.470.30">
    <property type="entry name" value="DNA ligase/mRNA capping enzyme"/>
    <property type="match status" value="1"/>
</dbReference>
<keyword evidence="9" id="KW-0460">Magnesium</keyword>
<dbReference type="GO" id="GO:0005524">
    <property type="term" value="F:ATP binding"/>
    <property type="evidence" value="ECO:0007669"/>
    <property type="project" value="UniProtKB-KW"/>
</dbReference>
<dbReference type="Gene3D" id="1.10.3260.10">
    <property type="entry name" value="DNA ligase, ATP-dependent, N-terminal domain"/>
    <property type="match status" value="1"/>
</dbReference>
<evidence type="ECO:0000256" key="12">
    <source>
        <dbReference type="ARBA" id="ARBA00023306"/>
    </source>
</evidence>
<dbReference type="GO" id="GO:0006260">
    <property type="term" value="P:DNA replication"/>
    <property type="evidence" value="ECO:0007669"/>
    <property type="project" value="UniProtKB-KW"/>
</dbReference>
<dbReference type="CDD" id="cd07897">
    <property type="entry name" value="Adenylation_DNA_ligase_Bac1"/>
    <property type="match status" value="1"/>
</dbReference>
<keyword evidence="4" id="KW-0235">DNA replication</keyword>
<evidence type="ECO:0000256" key="10">
    <source>
        <dbReference type="ARBA" id="ARBA00023172"/>
    </source>
</evidence>
<keyword evidence="16" id="KW-1185">Reference proteome</keyword>
<evidence type="ECO:0000256" key="9">
    <source>
        <dbReference type="ARBA" id="ARBA00022842"/>
    </source>
</evidence>
<dbReference type="SUPFAM" id="SSF117018">
    <property type="entry name" value="ATP-dependent DNA ligase DNA-binding domain"/>
    <property type="match status" value="1"/>
</dbReference>
<keyword evidence="3" id="KW-0132">Cell division</keyword>
<dbReference type="InterPro" id="IPR012309">
    <property type="entry name" value="DNA_ligase_ATP-dep_C"/>
</dbReference>
<dbReference type="PROSITE" id="PS00697">
    <property type="entry name" value="DNA_LIGASE_A1"/>
    <property type="match status" value="1"/>
</dbReference>
<dbReference type="EC" id="6.5.1.1" evidence="1"/>
<feature type="domain" description="ATP-dependent DNA ligase family profile" evidence="14">
    <location>
        <begin position="303"/>
        <end position="434"/>
    </location>
</feature>
<evidence type="ECO:0000256" key="3">
    <source>
        <dbReference type="ARBA" id="ARBA00022618"/>
    </source>
</evidence>
<protein>
    <recommendedName>
        <fullName evidence="1">DNA ligase (ATP)</fullName>
        <ecNumber evidence="1">6.5.1.1</ecNumber>
    </recommendedName>
</protein>
<comment type="catalytic activity">
    <reaction evidence="13">
        <text>ATP + (deoxyribonucleotide)n-3'-hydroxyl + 5'-phospho-(deoxyribonucleotide)m = (deoxyribonucleotide)n+m + AMP + diphosphate.</text>
        <dbReference type="EC" id="6.5.1.1"/>
    </reaction>
</comment>
<dbReference type="NCBIfam" id="NF006701">
    <property type="entry name" value="PRK09247.1"/>
    <property type="match status" value="1"/>
</dbReference>
<reference evidence="16" key="1">
    <citation type="journal article" date="2014" name="Stand. Genomic Sci.">
        <title>Genome sequence of the exopolysaccharide-producing Salipiger mucosus type strain (DSM 16094(T)), a moderately halophilic member of the Roseobacter clade.</title>
        <authorList>
            <person name="Riedel T."/>
            <person name="Spring S."/>
            <person name="Fiebig A."/>
            <person name="Petersen J."/>
            <person name="Kyrpides N.C."/>
            <person name="Goker M."/>
            <person name="Klenk H.P."/>
        </authorList>
    </citation>
    <scope>NUCLEOTIDE SEQUENCE [LARGE SCALE GENOMIC DNA]</scope>
    <source>
        <strain evidence="16">DSM 16094</strain>
    </source>
</reference>
<evidence type="ECO:0000256" key="8">
    <source>
        <dbReference type="ARBA" id="ARBA00022840"/>
    </source>
</evidence>
<dbReference type="GO" id="GO:0051301">
    <property type="term" value="P:cell division"/>
    <property type="evidence" value="ECO:0007669"/>
    <property type="project" value="UniProtKB-KW"/>
</dbReference>
<dbReference type="Pfam" id="PF04679">
    <property type="entry name" value="DNA_ligase_A_C"/>
    <property type="match status" value="1"/>
</dbReference>
<keyword evidence="5" id="KW-0479">Metal-binding</keyword>
<dbReference type="CDD" id="cd07972">
    <property type="entry name" value="OBF_DNA_ligase_Arch_LigB"/>
    <property type="match status" value="1"/>
</dbReference>
<evidence type="ECO:0000313" key="16">
    <source>
        <dbReference type="Proteomes" id="UP000015347"/>
    </source>
</evidence>
<dbReference type="InterPro" id="IPR026333">
    <property type="entry name" value="ATP_dep_DNA_lig_pp_1105_fam"/>
</dbReference>
<keyword evidence="7" id="KW-0227">DNA damage</keyword>
<dbReference type="GO" id="GO:0003910">
    <property type="term" value="F:DNA ligase (ATP) activity"/>
    <property type="evidence" value="ECO:0007669"/>
    <property type="project" value="UniProtKB-EC"/>
</dbReference>
<dbReference type="HOGENOM" id="CLU_005138_6_2_5"/>
<dbReference type="OrthoDB" id="9767858at2"/>
<dbReference type="Proteomes" id="UP000015347">
    <property type="component" value="Unassembled WGS sequence"/>
</dbReference>
<keyword evidence="6" id="KW-0547">Nucleotide-binding</keyword>
<keyword evidence="11" id="KW-0234">DNA repair</keyword>
<dbReference type="GO" id="GO:0006310">
    <property type="term" value="P:DNA recombination"/>
    <property type="evidence" value="ECO:0007669"/>
    <property type="project" value="UniProtKB-KW"/>
</dbReference>
<dbReference type="InterPro" id="IPR012308">
    <property type="entry name" value="DNA_ligase_ATP-dep_N"/>
</dbReference>
<dbReference type="SUPFAM" id="SSF56091">
    <property type="entry name" value="DNA ligase/mRNA capping enzyme, catalytic domain"/>
    <property type="match status" value="1"/>
</dbReference>
<dbReference type="InterPro" id="IPR016059">
    <property type="entry name" value="DNA_ligase_ATP-dep_CS"/>
</dbReference>
<dbReference type="InterPro" id="IPR036599">
    <property type="entry name" value="DNA_ligase_N_sf"/>
</dbReference>
<evidence type="ECO:0000256" key="4">
    <source>
        <dbReference type="ARBA" id="ARBA00022705"/>
    </source>
</evidence>
<dbReference type="AlphaFoldDB" id="S9RQF3"/>
<dbReference type="PANTHER" id="PTHR45674:SF13">
    <property type="entry name" value="DNA LIGASE-RELATED"/>
    <property type="match status" value="1"/>
</dbReference>
<dbReference type="InterPro" id="IPR012310">
    <property type="entry name" value="DNA_ligase_ATP-dep_cent"/>
</dbReference>
<evidence type="ECO:0000256" key="6">
    <source>
        <dbReference type="ARBA" id="ARBA00022741"/>
    </source>
</evidence>
<proteinExistence type="predicted"/>
<comment type="caution">
    <text evidence="15">The sequence shown here is derived from an EMBL/GenBank/DDBJ whole genome shotgun (WGS) entry which is preliminary data.</text>
</comment>
<dbReference type="RefSeq" id="WP_020043097.1">
    <property type="nucleotide sequence ID" value="NZ_KE557284.1"/>
</dbReference>
<dbReference type="InterPro" id="IPR050191">
    <property type="entry name" value="ATP-dep_DNA_ligase"/>
</dbReference>
<dbReference type="eggNOG" id="COG1793">
    <property type="taxonomic scope" value="Bacteria"/>
</dbReference>
<dbReference type="InterPro" id="IPR012340">
    <property type="entry name" value="NA-bd_OB-fold"/>
</dbReference>
<evidence type="ECO:0000256" key="2">
    <source>
        <dbReference type="ARBA" id="ARBA00022598"/>
    </source>
</evidence>
<dbReference type="NCBIfam" id="TIGR04120">
    <property type="entry name" value="DNA_lig_bact"/>
    <property type="match status" value="1"/>
</dbReference>
<evidence type="ECO:0000256" key="5">
    <source>
        <dbReference type="ARBA" id="ARBA00022723"/>
    </source>
</evidence>
<evidence type="ECO:0000313" key="15">
    <source>
        <dbReference type="EMBL" id="EPX76234.1"/>
    </source>
</evidence>
<dbReference type="GO" id="GO:0003677">
    <property type="term" value="F:DNA binding"/>
    <property type="evidence" value="ECO:0007669"/>
    <property type="project" value="InterPro"/>
</dbReference>
<dbReference type="GO" id="GO:0006281">
    <property type="term" value="P:DNA repair"/>
    <property type="evidence" value="ECO:0007669"/>
    <property type="project" value="UniProtKB-KW"/>
</dbReference>
<accession>S9RQF3</accession>